<dbReference type="EMBL" id="BLAE01000017">
    <property type="protein sequence ID" value="GES09728.1"/>
    <property type="molecule type" value="Genomic_DNA"/>
</dbReference>
<dbReference type="Proteomes" id="UP000331127">
    <property type="component" value="Unassembled WGS sequence"/>
</dbReference>
<evidence type="ECO:0000259" key="2">
    <source>
        <dbReference type="Pfam" id="PF00171"/>
    </source>
</evidence>
<evidence type="ECO:0000256" key="1">
    <source>
        <dbReference type="ARBA" id="ARBA00023002"/>
    </source>
</evidence>
<evidence type="ECO:0000313" key="3">
    <source>
        <dbReference type="EMBL" id="GES09728.1"/>
    </source>
</evidence>
<dbReference type="SUPFAM" id="SSF53720">
    <property type="entry name" value="ALDH-like"/>
    <property type="match status" value="1"/>
</dbReference>
<dbReference type="Gene3D" id="3.40.605.10">
    <property type="entry name" value="Aldehyde Dehydrogenase, Chain A, domain 1"/>
    <property type="match status" value="1"/>
</dbReference>
<accession>A0A5M3WUB4</accession>
<dbReference type="GO" id="GO:0016620">
    <property type="term" value="F:oxidoreductase activity, acting on the aldehyde or oxo group of donors, NAD or NADP as acceptor"/>
    <property type="evidence" value="ECO:0007669"/>
    <property type="project" value="InterPro"/>
</dbReference>
<keyword evidence="1" id="KW-0560">Oxidoreductase</keyword>
<reference evidence="3 4" key="1">
    <citation type="submission" date="2019-10" db="EMBL/GenBank/DDBJ databases">
        <title>Whole genome shotgun sequence of Acrocarpospora macrocephala NBRC 16266.</title>
        <authorList>
            <person name="Ichikawa N."/>
            <person name="Kimura A."/>
            <person name="Kitahashi Y."/>
            <person name="Komaki H."/>
            <person name="Oguchi A."/>
        </authorList>
    </citation>
    <scope>NUCLEOTIDE SEQUENCE [LARGE SCALE GENOMIC DNA]</scope>
    <source>
        <strain evidence="3 4">NBRC 16266</strain>
    </source>
</reference>
<protein>
    <submittedName>
        <fullName evidence="3">Aldehyde dehydrogenase</fullName>
    </submittedName>
</protein>
<dbReference type="InterPro" id="IPR050740">
    <property type="entry name" value="Aldehyde_DH_Superfamily"/>
</dbReference>
<dbReference type="InterPro" id="IPR015590">
    <property type="entry name" value="Aldehyde_DH_dom"/>
</dbReference>
<dbReference type="InterPro" id="IPR016162">
    <property type="entry name" value="Ald_DH_N"/>
</dbReference>
<dbReference type="AlphaFoldDB" id="A0A5M3WUB4"/>
<sequence>MSDVWSLDPRTGRRVQLVAASTSVSRADAAAEAAMGVAGELVRSGRAARALLLRRIAAVVEQRGEKLLEVADRETALGSHRLTGELARTAGQLRLFADVVEDGSYQEAVVTAARTDVEPPVPDLRRMLVPLGPVAVFGAGNFPFAFSVLGGDTTAALAAGCPVVVKCHPGHPETSVLMLEAWRQAAAETGAPEDAVQLVFGTDAGRRLVEHPRIRAVCFTGSLAVGRELHHLAAGRPDPIPFYGELAGVNPLIVTPGAAQQRAEEIGRGAAASFTLNGGQFCTKPGLLFVPAGPDGDRLVAAAAAHVAEMTPVVMLTAQTRRTYQAGLEALLSHPRVTAVARVADPASGRSDPDYEGGCLATAALLEVSLSDLDRSMLRECFGPAAIVVRYESASRMIDGLAGLEGALAAAVHSTEDETELTAAITEAVLPKVGRVVYNGYPTGVAVTAAMTHGGPWPAASNALHSSVGPSAIRRFLRPVTYQNAPQGVVPEELRDRISSRR</sequence>
<dbReference type="Pfam" id="PF00171">
    <property type="entry name" value="Aldedh"/>
    <property type="match status" value="1"/>
</dbReference>
<keyword evidence="4" id="KW-1185">Reference proteome</keyword>
<name>A0A5M3WUB4_9ACTN</name>
<gene>
    <name evidence="3" type="ORF">Amac_033240</name>
</gene>
<dbReference type="RefSeq" id="WP_155355246.1">
    <property type="nucleotide sequence ID" value="NZ_BAAAHL010000027.1"/>
</dbReference>
<dbReference type="InterPro" id="IPR016161">
    <property type="entry name" value="Ald_DH/histidinol_DH"/>
</dbReference>
<dbReference type="Gene3D" id="3.40.309.10">
    <property type="entry name" value="Aldehyde Dehydrogenase, Chain A, domain 2"/>
    <property type="match status" value="1"/>
</dbReference>
<feature type="domain" description="Aldehyde dehydrogenase" evidence="2">
    <location>
        <begin position="7"/>
        <end position="455"/>
    </location>
</feature>
<dbReference type="PANTHER" id="PTHR43353">
    <property type="entry name" value="SUCCINATE-SEMIALDEHYDE DEHYDROGENASE, MITOCHONDRIAL"/>
    <property type="match status" value="1"/>
</dbReference>
<comment type="caution">
    <text evidence="3">The sequence shown here is derived from an EMBL/GenBank/DDBJ whole genome shotgun (WGS) entry which is preliminary data.</text>
</comment>
<organism evidence="3 4">
    <name type="scientific">Acrocarpospora macrocephala</name>
    <dbReference type="NCBI Taxonomy" id="150177"/>
    <lineage>
        <taxon>Bacteria</taxon>
        <taxon>Bacillati</taxon>
        <taxon>Actinomycetota</taxon>
        <taxon>Actinomycetes</taxon>
        <taxon>Streptosporangiales</taxon>
        <taxon>Streptosporangiaceae</taxon>
        <taxon>Acrocarpospora</taxon>
    </lineage>
</organism>
<dbReference type="OrthoDB" id="9770537at2"/>
<proteinExistence type="predicted"/>
<evidence type="ECO:0000313" key="4">
    <source>
        <dbReference type="Proteomes" id="UP000331127"/>
    </source>
</evidence>
<dbReference type="InterPro" id="IPR016163">
    <property type="entry name" value="Ald_DH_C"/>
</dbReference>
<dbReference type="PANTHER" id="PTHR43353:SF3">
    <property type="entry name" value="ALDEHYDE DEHYDROGENASE-RELATED"/>
    <property type="match status" value="1"/>
</dbReference>